<comment type="caution">
    <text evidence="3">The sequence shown here is derived from an EMBL/GenBank/DDBJ whole genome shotgun (WGS) entry which is preliminary data.</text>
</comment>
<dbReference type="CDD" id="cd07012">
    <property type="entry name" value="PBP2_Bug_TTT"/>
    <property type="match status" value="1"/>
</dbReference>
<dbReference type="Gene3D" id="3.40.190.10">
    <property type="entry name" value="Periplasmic binding protein-like II"/>
    <property type="match status" value="1"/>
</dbReference>
<dbReference type="Pfam" id="PF03401">
    <property type="entry name" value="TctC"/>
    <property type="match status" value="1"/>
</dbReference>
<protein>
    <submittedName>
        <fullName evidence="3">Tripartite tricarboxylate transporter substrate binding protein</fullName>
    </submittedName>
</protein>
<gene>
    <name evidence="3" type="ORF">H8N03_09445</name>
</gene>
<organism evidence="3 4">
    <name type="scientific">Ramlibacter cellulosilyticus</name>
    <dbReference type="NCBI Taxonomy" id="2764187"/>
    <lineage>
        <taxon>Bacteria</taxon>
        <taxon>Pseudomonadati</taxon>
        <taxon>Pseudomonadota</taxon>
        <taxon>Betaproteobacteria</taxon>
        <taxon>Burkholderiales</taxon>
        <taxon>Comamonadaceae</taxon>
        <taxon>Ramlibacter</taxon>
    </lineage>
</organism>
<dbReference type="InterPro" id="IPR042100">
    <property type="entry name" value="Bug_dom1"/>
</dbReference>
<dbReference type="EMBL" id="JACORT010000003">
    <property type="protein sequence ID" value="MBC5783166.1"/>
    <property type="molecule type" value="Genomic_DNA"/>
</dbReference>
<keyword evidence="2" id="KW-0732">Signal</keyword>
<keyword evidence="4" id="KW-1185">Reference proteome</keyword>
<evidence type="ECO:0000313" key="4">
    <source>
        <dbReference type="Proteomes" id="UP000608513"/>
    </source>
</evidence>
<evidence type="ECO:0000256" key="1">
    <source>
        <dbReference type="ARBA" id="ARBA00006987"/>
    </source>
</evidence>
<dbReference type="InterPro" id="IPR005064">
    <property type="entry name" value="BUG"/>
</dbReference>
<evidence type="ECO:0000313" key="3">
    <source>
        <dbReference type="EMBL" id="MBC5783166.1"/>
    </source>
</evidence>
<dbReference type="Gene3D" id="3.40.190.150">
    <property type="entry name" value="Bordetella uptake gene, domain 1"/>
    <property type="match status" value="1"/>
</dbReference>
<feature type="signal peptide" evidence="2">
    <location>
        <begin position="1"/>
        <end position="28"/>
    </location>
</feature>
<accession>A0A923MQR8</accession>
<dbReference type="PIRSF" id="PIRSF017082">
    <property type="entry name" value="YflP"/>
    <property type="match status" value="1"/>
</dbReference>
<dbReference type="PANTHER" id="PTHR42928:SF5">
    <property type="entry name" value="BLR1237 PROTEIN"/>
    <property type="match status" value="1"/>
</dbReference>
<feature type="chain" id="PRO_5037761492" evidence="2">
    <location>
        <begin position="29"/>
        <end position="321"/>
    </location>
</feature>
<name>A0A923MQR8_9BURK</name>
<dbReference type="SUPFAM" id="SSF53850">
    <property type="entry name" value="Periplasmic binding protein-like II"/>
    <property type="match status" value="1"/>
</dbReference>
<evidence type="ECO:0000256" key="2">
    <source>
        <dbReference type="SAM" id="SignalP"/>
    </source>
</evidence>
<reference evidence="3" key="1">
    <citation type="submission" date="2020-08" db="EMBL/GenBank/DDBJ databases">
        <title>Ramlibacter sp. USB13 16S ribosomal RNA gene genome sequencing and assembly.</title>
        <authorList>
            <person name="Kang M."/>
        </authorList>
    </citation>
    <scope>NUCLEOTIDE SEQUENCE</scope>
    <source>
        <strain evidence="3">USB13</strain>
    </source>
</reference>
<dbReference type="Proteomes" id="UP000608513">
    <property type="component" value="Unassembled WGS sequence"/>
</dbReference>
<proteinExistence type="inferred from homology"/>
<dbReference type="RefSeq" id="WP_187075914.1">
    <property type="nucleotide sequence ID" value="NZ_JACORT010000003.1"/>
</dbReference>
<dbReference type="AlphaFoldDB" id="A0A923MQR8"/>
<comment type="similarity">
    <text evidence="1">Belongs to the UPF0065 (bug) family.</text>
</comment>
<sequence length="321" mass="33647">MTSQRAGAIRRRAALGLLAATAIAPAWAQEWTPTQPITILVGFAPGGSADQIARQLSFAAKGIIPVPVVVVNKVGAAGAIAAQAVAEAKPDGYTLFVGGGSETTAVGNFKALPYDPRKSFTPVIKVSRAPSILAVRADARFADMKALLAEAKQAPEKVSYGSTGEGGIFHATGVVLERQTGVKLLHVPYKGAADSMTALLGGQVDTAFGAYEEMKPMIDAGRARPLALFSRTRLPALPNTPTMSEIGVPIVLDNMKGLMGPAGMPAPVVRYLHDSFRKAMQTPAWKDYVAKSGLTEDYADGAAFQKEIVDAYELIGKAIAK</sequence>
<dbReference type="PANTHER" id="PTHR42928">
    <property type="entry name" value="TRICARBOXYLATE-BINDING PROTEIN"/>
    <property type="match status" value="1"/>
</dbReference>